<sequence length="167" mass="17982">MYGLGFGGNYPNPYAVALHLPQASEAERGADLLWVLSNLSAITIATFFATRLFIGWQLRSHGLVRNALYGWLAEATAAEGAIAYVVTSLELNGAAIGYEGVLEYMTLDSSKRIVSLVLIDCELFTLVAKGGMVHRVRNPRQTPLENIVLAGDAIRNVAFTPIGVKAS</sequence>
<dbReference type="EMBL" id="QDKQ01000063">
    <property type="protein sequence ID" value="PVM84900.1"/>
    <property type="molecule type" value="Genomic_DNA"/>
</dbReference>
<protein>
    <submittedName>
        <fullName evidence="2">Uncharacterized protein</fullName>
    </submittedName>
</protein>
<reference evidence="2 3" key="1">
    <citation type="submission" date="2018-04" db="EMBL/GenBank/DDBJ databases">
        <title>The genome sequence of Caulobacter sp. 744.</title>
        <authorList>
            <person name="Gao J."/>
            <person name="Sun J."/>
        </authorList>
    </citation>
    <scope>NUCLEOTIDE SEQUENCE [LARGE SCALE GENOMIC DNA]</scope>
    <source>
        <strain evidence="2 3">774</strain>
    </source>
</reference>
<comment type="caution">
    <text evidence="2">The sequence shown here is derived from an EMBL/GenBank/DDBJ whole genome shotgun (WGS) entry which is preliminary data.</text>
</comment>
<organism evidence="2 3">
    <name type="scientific">Caulobacter endophyticus</name>
    <dbReference type="NCBI Taxonomy" id="2172652"/>
    <lineage>
        <taxon>Bacteria</taxon>
        <taxon>Pseudomonadati</taxon>
        <taxon>Pseudomonadota</taxon>
        <taxon>Alphaproteobacteria</taxon>
        <taxon>Caulobacterales</taxon>
        <taxon>Caulobacteraceae</taxon>
        <taxon>Caulobacter</taxon>
    </lineage>
</organism>
<proteinExistence type="predicted"/>
<dbReference type="AlphaFoldDB" id="A0A2T9JMI2"/>
<name>A0A2T9JMI2_9CAUL</name>
<keyword evidence="1" id="KW-0472">Membrane</keyword>
<evidence type="ECO:0000256" key="1">
    <source>
        <dbReference type="SAM" id="Phobius"/>
    </source>
</evidence>
<evidence type="ECO:0000313" key="3">
    <source>
        <dbReference type="Proteomes" id="UP000245073"/>
    </source>
</evidence>
<accession>A0A2T9JMI2</accession>
<gene>
    <name evidence="2" type="ORF">DDF67_18555</name>
</gene>
<keyword evidence="1" id="KW-1133">Transmembrane helix</keyword>
<evidence type="ECO:0000313" key="2">
    <source>
        <dbReference type="EMBL" id="PVM84900.1"/>
    </source>
</evidence>
<dbReference type="Proteomes" id="UP000245073">
    <property type="component" value="Unassembled WGS sequence"/>
</dbReference>
<feature type="transmembrane region" description="Helical" evidence="1">
    <location>
        <begin position="32"/>
        <end position="54"/>
    </location>
</feature>
<keyword evidence="1" id="KW-0812">Transmembrane</keyword>
<keyword evidence="3" id="KW-1185">Reference proteome</keyword>